<evidence type="ECO:0000313" key="4">
    <source>
        <dbReference type="EMBL" id="KAK0402862.1"/>
    </source>
</evidence>
<dbReference type="InterPro" id="IPR009635">
    <property type="entry name" value="NPDC1"/>
</dbReference>
<name>A0AA39HBP0_9BILA</name>
<accession>A0AA39HBP0</accession>
<feature type="transmembrane region" description="Helical" evidence="2">
    <location>
        <begin position="238"/>
        <end position="259"/>
    </location>
</feature>
<evidence type="ECO:0000256" key="1">
    <source>
        <dbReference type="SAM" id="MobiDB-lite"/>
    </source>
</evidence>
<dbReference type="Pfam" id="PF06809">
    <property type="entry name" value="NPDC1"/>
    <property type="match status" value="1"/>
</dbReference>
<sequence length="371" mass="41125">MWRATLATALLLIGTANASFFSEGGSGRVAADQQQWDEYAADFYKNRQPQLQKQEVEEPPLGGLDEAKLEELLREVNQLNEEAKLAADEDRFVPASADEQFLYEDDKQNSDIYRDNQYFDQAFPQQPEQVDIDLEKTKTFGGIESAMGPQSHPLVKADEPEEVETKKVEAKEQPEVVKEEPKTPIVAQKKGQYEFVEFVEPSVMKSSKSMETVEKRRVIDSSNAEPVGIAGFSQSGNVMFLVAATVFVVATVTGGGIFYKVHQNRQQPSSDFSHYAPAGPGKDKRGAKRTGDDTLAYKAQLHHYQQTKQKIISGDEGALPQAGLEGAYDDGAVSEEEEENNFSVYECPGLAPTGDIEVQNPNFEPNNSFRP</sequence>
<feature type="region of interest" description="Disordered" evidence="1">
    <location>
        <begin position="321"/>
        <end position="371"/>
    </location>
</feature>
<dbReference type="AlphaFoldDB" id="A0AA39HBP0"/>
<dbReference type="PANTHER" id="PTHR23352">
    <property type="entry name" value="NEURAL PROLIFERATION DIFFERENTIATION AND CONTROL PROTEIN-1 NPDC-1 PROTEIN"/>
    <property type="match status" value="1"/>
</dbReference>
<dbReference type="PANTHER" id="PTHR23352:SF2">
    <property type="entry name" value="NEURAL PROLIFERATION DIFFERENTIATION AND CONTROL PROTEIN 1"/>
    <property type="match status" value="1"/>
</dbReference>
<keyword evidence="2" id="KW-1133">Transmembrane helix</keyword>
<feature type="compositionally biased region" description="Polar residues" evidence="1">
    <location>
        <begin position="359"/>
        <end position="371"/>
    </location>
</feature>
<keyword evidence="5" id="KW-1185">Reference proteome</keyword>
<feature type="compositionally biased region" description="Basic and acidic residues" evidence="1">
    <location>
        <begin position="155"/>
        <end position="182"/>
    </location>
</feature>
<keyword evidence="2" id="KW-0812">Transmembrane</keyword>
<dbReference type="GO" id="GO:0016020">
    <property type="term" value="C:membrane"/>
    <property type="evidence" value="ECO:0007669"/>
    <property type="project" value="InterPro"/>
</dbReference>
<gene>
    <name evidence="4" type="ORF">QR680_016580</name>
</gene>
<comment type="caution">
    <text evidence="4">The sequence shown here is derived from an EMBL/GenBank/DDBJ whole genome shotgun (WGS) entry which is preliminary data.</text>
</comment>
<feature type="region of interest" description="Disordered" evidence="1">
    <location>
        <begin position="268"/>
        <end position="289"/>
    </location>
</feature>
<dbReference type="Proteomes" id="UP001175271">
    <property type="component" value="Unassembled WGS sequence"/>
</dbReference>
<feature type="chain" id="PRO_5041306585" evidence="3">
    <location>
        <begin position="19"/>
        <end position="371"/>
    </location>
</feature>
<keyword evidence="2" id="KW-0472">Membrane</keyword>
<proteinExistence type="predicted"/>
<evidence type="ECO:0000256" key="3">
    <source>
        <dbReference type="SAM" id="SignalP"/>
    </source>
</evidence>
<organism evidence="4 5">
    <name type="scientific">Steinernema hermaphroditum</name>
    <dbReference type="NCBI Taxonomy" id="289476"/>
    <lineage>
        <taxon>Eukaryota</taxon>
        <taxon>Metazoa</taxon>
        <taxon>Ecdysozoa</taxon>
        <taxon>Nematoda</taxon>
        <taxon>Chromadorea</taxon>
        <taxon>Rhabditida</taxon>
        <taxon>Tylenchina</taxon>
        <taxon>Panagrolaimomorpha</taxon>
        <taxon>Strongyloidoidea</taxon>
        <taxon>Steinernematidae</taxon>
        <taxon>Steinernema</taxon>
    </lineage>
</organism>
<feature type="region of interest" description="Disordered" evidence="1">
    <location>
        <begin position="142"/>
        <end position="183"/>
    </location>
</feature>
<keyword evidence="3" id="KW-0732">Signal</keyword>
<evidence type="ECO:0000256" key="2">
    <source>
        <dbReference type="SAM" id="Phobius"/>
    </source>
</evidence>
<evidence type="ECO:0000313" key="5">
    <source>
        <dbReference type="Proteomes" id="UP001175271"/>
    </source>
</evidence>
<feature type="signal peptide" evidence="3">
    <location>
        <begin position="1"/>
        <end position="18"/>
    </location>
</feature>
<dbReference type="EMBL" id="JAUCMV010000004">
    <property type="protein sequence ID" value="KAK0402862.1"/>
    <property type="molecule type" value="Genomic_DNA"/>
</dbReference>
<protein>
    <submittedName>
        <fullName evidence="4">Uncharacterized protein</fullName>
    </submittedName>
</protein>
<reference evidence="4" key="1">
    <citation type="submission" date="2023-06" db="EMBL/GenBank/DDBJ databases">
        <title>Genomic analysis of the entomopathogenic nematode Steinernema hermaphroditum.</title>
        <authorList>
            <person name="Schwarz E.M."/>
            <person name="Heppert J.K."/>
            <person name="Baniya A."/>
            <person name="Schwartz H.T."/>
            <person name="Tan C.-H."/>
            <person name="Antoshechkin I."/>
            <person name="Sternberg P.W."/>
            <person name="Goodrich-Blair H."/>
            <person name="Dillman A.R."/>
        </authorList>
    </citation>
    <scope>NUCLEOTIDE SEQUENCE</scope>
    <source>
        <strain evidence="4">PS9179</strain>
        <tissue evidence="4">Whole animal</tissue>
    </source>
</reference>